<dbReference type="Proteomes" id="UP001500840">
    <property type="component" value="Unassembled WGS sequence"/>
</dbReference>
<name>A0ABP8MX32_9BACT</name>
<gene>
    <name evidence="1" type="ORF">GCM10023156_31370</name>
</gene>
<proteinExistence type="predicted"/>
<organism evidence="1 2">
    <name type="scientific">Novipirellula rosea</name>
    <dbReference type="NCBI Taxonomy" id="1031540"/>
    <lineage>
        <taxon>Bacteria</taxon>
        <taxon>Pseudomonadati</taxon>
        <taxon>Planctomycetota</taxon>
        <taxon>Planctomycetia</taxon>
        <taxon>Pirellulales</taxon>
        <taxon>Pirellulaceae</taxon>
        <taxon>Novipirellula</taxon>
    </lineage>
</organism>
<dbReference type="EMBL" id="BAABGA010000037">
    <property type="protein sequence ID" value="GAA4456276.1"/>
    <property type="molecule type" value="Genomic_DNA"/>
</dbReference>
<evidence type="ECO:0000313" key="1">
    <source>
        <dbReference type="EMBL" id="GAA4456276.1"/>
    </source>
</evidence>
<comment type="caution">
    <text evidence="1">The sequence shown here is derived from an EMBL/GenBank/DDBJ whole genome shotgun (WGS) entry which is preliminary data.</text>
</comment>
<reference evidence="2" key="1">
    <citation type="journal article" date="2019" name="Int. J. Syst. Evol. Microbiol.">
        <title>The Global Catalogue of Microorganisms (GCM) 10K type strain sequencing project: providing services to taxonomists for standard genome sequencing and annotation.</title>
        <authorList>
            <consortium name="The Broad Institute Genomics Platform"/>
            <consortium name="The Broad Institute Genome Sequencing Center for Infectious Disease"/>
            <person name="Wu L."/>
            <person name="Ma J."/>
        </authorList>
    </citation>
    <scope>NUCLEOTIDE SEQUENCE [LARGE SCALE GENOMIC DNA]</scope>
    <source>
        <strain evidence="2">JCM 17759</strain>
    </source>
</reference>
<protein>
    <submittedName>
        <fullName evidence="1">Uncharacterized protein</fullName>
    </submittedName>
</protein>
<sequence length="105" mass="10501">MSQIVAALEADAGCDSVATLESPGCEVLIVESACGVGSDPVTVAGVSVSLARGVVPAGWLGVKFLSLNSVGGNAVFECSSPFERSSAALTGERLTSCVAFCETVM</sequence>
<accession>A0ABP8MX32</accession>
<keyword evidence="2" id="KW-1185">Reference proteome</keyword>
<evidence type="ECO:0000313" key="2">
    <source>
        <dbReference type="Proteomes" id="UP001500840"/>
    </source>
</evidence>